<name>A0A0A8ZLE0_ARUDO</name>
<evidence type="ECO:0000313" key="1">
    <source>
        <dbReference type="EMBL" id="JAD35647.1"/>
    </source>
</evidence>
<reference evidence="1" key="2">
    <citation type="journal article" date="2015" name="Data Brief">
        <title>Shoot transcriptome of the giant reed, Arundo donax.</title>
        <authorList>
            <person name="Barrero R.A."/>
            <person name="Guerrero F.D."/>
            <person name="Moolhuijzen P."/>
            <person name="Goolsby J.A."/>
            <person name="Tidwell J."/>
            <person name="Bellgard S.E."/>
            <person name="Bellgard M.I."/>
        </authorList>
    </citation>
    <scope>NUCLEOTIDE SEQUENCE</scope>
    <source>
        <tissue evidence="1">Shoot tissue taken approximately 20 cm above the soil surface</tissue>
    </source>
</reference>
<proteinExistence type="predicted"/>
<sequence>MLLHNSELHFSCIIPPYMLMNWFISYQPSWIHKLCTCLVIQLTVLLTPEVLEILYHL</sequence>
<dbReference type="EMBL" id="GBRH01262248">
    <property type="protein sequence ID" value="JAD35647.1"/>
    <property type="molecule type" value="Transcribed_RNA"/>
</dbReference>
<accession>A0A0A8ZLE0</accession>
<organism evidence="1">
    <name type="scientific">Arundo donax</name>
    <name type="common">Giant reed</name>
    <name type="synonym">Donax arundinaceus</name>
    <dbReference type="NCBI Taxonomy" id="35708"/>
    <lineage>
        <taxon>Eukaryota</taxon>
        <taxon>Viridiplantae</taxon>
        <taxon>Streptophyta</taxon>
        <taxon>Embryophyta</taxon>
        <taxon>Tracheophyta</taxon>
        <taxon>Spermatophyta</taxon>
        <taxon>Magnoliopsida</taxon>
        <taxon>Liliopsida</taxon>
        <taxon>Poales</taxon>
        <taxon>Poaceae</taxon>
        <taxon>PACMAD clade</taxon>
        <taxon>Arundinoideae</taxon>
        <taxon>Arundineae</taxon>
        <taxon>Arundo</taxon>
    </lineage>
</organism>
<reference evidence="1" key="1">
    <citation type="submission" date="2014-09" db="EMBL/GenBank/DDBJ databases">
        <authorList>
            <person name="Magalhaes I.L.F."/>
            <person name="Oliveira U."/>
            <person name="Santos F.R."/>
            <person name="Vidigal T.H.D.A."/>
            <person name="Brescovit A.D."/>
            <person name="Santos A.J."/>
        </authorList>
    </citation>
    <scope>NUCLEOTIDE SEQUENCE</scope>
    <source>
        <tissue evidence="1">Shoot tissue taken approximately 20 cm above the soil surface</tissue>
    </source>
</reference>
<protein>
    <submittedName>
        <fullName evidence="1">Uncharacterized protein</fullName>
    </submittedName>
</protein>
<dbReference type="AlphaFoldDB" id="A0A0A8ZLE0"/>